<dbReference type="Gene3D" id="3.10.180.10">
    <property type="entry name" value="2,3-Dihydroxybiphenyl 1,2-Dioxygenase, domain 1"/>
    <property type="match status" value="1"/>
</dbReference>
<dbReference type="EMBL" id="LLZH01000025">
    <property type="protein sequence ID" value="KUL40678.1"/>
    <property type="molecule type" value="Genomic_DNA"/>
</dbReference>
<feature type="domain" description="VOC" evidence="1">
    <location>
        <begin position="12"/>
        <end position="137"/>
    </location>
</feature>
<dbReference type="Pfam" id="PF13669">
    <property type="entry name" value="Glyoxalase_4"/>
    <property type="match status" value="1"/>
</dbReference>
<dbReference type="Proteomes" id="UP000053244">
    <property type="component" value="Unassembled WGS sequence"/>
</dbReference>
<evidence type="ECO:0000259" key="1">
    <source>
        <dbReference type="PROSITE" id="PS51819"/>
    </source>
</evidence>
<keyword evidence="3" id="KW-1185">Reference proteome</keyword>
<reference evidence="2 3" key="1">
    <citation type="submission" date="2015-10" db="EMBL/GenBank/DDBJ databases">
        <authorList>
            <person name="Gilbert D.G."/>
        </authorList>
    </citation>
    <scope>NUCLEOTIDE SEQUENCE [LARGE SCALE GENOMIC DNA]</scope>
    <source>
        <strain evidence="2 3">NRRL B-16712</strain>
    </source>
</reference>
<comment type="caution">
    <text evidence="2">The sequence shown here is derived from an EMBL/GenBank/DDBJ whole genome shotgun (WGS) entry which is preliminary data.</text>
</comment>
<proteinExistence type="predicted"/>
<dbReference type="InterPro" id="IPR037523">
    <property type="entry name" value="VOC_core"/>
</dbReference>
<dbReference type="PROSITE" id="PS51819">
    <property type="entry name" value="VOC"/>
    <property type="match status" value="1"/>
</dbReference>
<accession>A0A0X3V7K3</accession>
<sequence>MGARRRPVMTGALHHVELWVPDLAGMRGPWGWLLGELGWTPFQDWPGGLSWKHGNGTYLVLEQSKALSGDTHDRLAPGLNHLAFTVAGPGEVDRISASAPEHGWSLMFEDRHPYAGGPESYAAYLEDGWGYEVEIAT</sequence>
<gene>
    <name evidence="2" type="ORF">ADL15_06745</name>
</gene>
<dbReference type="InterPro" id="IPR051332">
    <property type="entry name" value="Fosfomycin_Res_Enzymes"/>
</dbReference>
<dbReference type="OrthoDB" id="5296884at2"/>
<evidence type="ECO:0000313" key="3">
    <source>
        <dbReference type="Proteomes" id="UP000053244"/>
    </source>
</evidence>
<protein>
    <submittedName>
        <fullName evidence="2">Glyoxalase</fullName>
    </submittedName>
</protein>
<dbReference type="SUPFAM" id="SSF54593">
    <property type="entry name" value="Glyoxalase/Bleomycin resistance protein/Dihydroxybiphenyl dioxygenase"/>
    <property type="match status" value="1"/>
</dbReference>
<dbReference type="PANTHER" id="PTHR36113">
    <property type="entry name" value="LYASE, PUTATIVE-RELATED-RELATED"/>
    <property type="match status" value="1"/>
</dbReference>
<name>A0A0X3V7K3_9ACTN</name>
<dbReference type="AlphaFoldDB" id="A0A0X3V7K3"/>
<dbReference type="InterPro" id="IPR029068">
    <property type="entry name" value="Glyas_Bleomycin-R_OHBP_Dase"/>
</dbReference>
<organism evidence="2 3">
    <name type="scientific">Actinoplanes awajinensis subsp. mycoplanecinus</name>
    <dbReference type="NCBI Taxonomy" id="135947"/>
    <lineage>
        <taxon>Bacteria</taxon>
        <taxon>Bacillati</taxon>
        <taxon>Actinomycetota</taxon>
        <taxon>Actinomycetes</taxon>
        <taxon>Micromonosporales</taxon>
        <taxon>Micromonosporaceae</taxon>
        <taxon>Actinoplanes</taxon>
    </lineage>
</organism>
<evidence type="ECO:0000313" key="2">
    <source>
        <dbReference type="EMBL" id="KUL40678.1"/>
    </source>
</evidence>
<dbReference type="PANTHER" id="PTHR36113:SF6">
    <property type="entry name" value="FOSFOMYCIN RESISTANCE PROTEIN FOSX"/>
    <property type="match status" value="1"/>
</dbReference>